<organism evidence="13 14">
    <name type="scientific">SAR86 cluster bacterium BACL1 MAG-120920-bin57</name>
    <dbReference type="NCBI Taxonomy" id="1655571"/>
    <lineage>
        <taxon>Bacteria</taxon>
        <taxon>Pseudomonadati</taxon>
        <taxon>Pseudomonadota</taxon>
        <taxon>Gammaproteobacteria</taxon>
        <taxon>SAR86 cluster</taxon>
    </lineage>
</organism>
<dbReference type="InterPro" id="IPR001478">
    <property type="entry name" value="PDZ"/>
</dbReference>
<dbReference type="GO" id="GO:0004222">
    <property type="term" value="F:metalloendopeptidase activity"/>
    <property type="evidence" value="ECO:0007669"/>
    <property type="project" value="InterPro"/>
</dbReference>
<evidence type="ECO:0000313" key="13">
    <source>
        <dbReference type="EMBL" id="KRO39849.1"/>
    </source>
</evidence>
<feature type="transmembrane region" description="Helical" evidence="11">
    <location>
        <begin position="104"/>
        <end position="125"/>
    </location>
</feature>
<keyword evidence="10 11" id="KW-0472">Membrane</keyword>
<evidence type="ECO:0000256" key="3">
    <source>
        <dbReference type="ARBA" id="ARBA00007931"/>
    </source>
</evidence>
<reference evidence="14" key="1">
    <citation type="submission" date="2015-10" db="EMBL/GenBank/DDBJ databases">
        <title>Metagenome-Assembled Genomes uncover a global brackish microbiome.</title>
        <authorList>
            <person name="Hugerth L.W."/>
            <person name="Larsson J."/>
            <person name="Alneberg J."/>
            <person name="Lindh M.V."/>
            <person name="Legrand C."/>
            <person name="Pinhassi J."/>
            <person name="Andersson A."/>
        </authorList>
    </citation>
    <scope>NUCLEOTIDE SEQUENCE [LARGE SCALE GENOMIC DNA]</scope>
</reference>
<evidence type="ECO:0000256" key="10">
    <source>
        <dbReference type="ARBA" id="ARBA00023136"/>
    </source>
</evidence>
<dbReference type="NCBIfam" id="TIGR00054">
    <property type="entry name" value="RIP metalloprotease RseP"/>
    <property type="match status" value="1"/>
</dbReference>
<dbReference type="InterPro" id="IPR004387">
    <property type="entry name" value="Pept_M50_Zn"/>
</dbReference>
<evidence type="ECO:0000259" key="12">
    <source>
        <dbReference type="SMART" id="SM00228"/>
    </source>
</evidence>
<dbReference type="PANTHER" id="PTHR42837">
    <property type="entry name" value="REGULATOR OF SIGMA-E PROTEASE RSEP"/>
    <property type="match status" value="1"/>
</dbReference>
<dbReference type="GO" id="GO:0046872">
    <property type="term" value="F:metal ion binding"/>
    <property type="evidence" value="ECO:0007669"/>
    <property type="project" value="UniProtKB-KW"/>
</dbReference>
<dbReference type="SMART" id="SM00228">
    <property type="entry name" value="PDZ"/>
    <property type="match status" value="1"/>
</dbReference>
<sequence>MIYLFSAIILLGVLIAIHEYGHFIVGRLCNIHIYRFSIGMGPVIFKTHDRHGAEIALSALPLGGYVAFHTEKSAEEDSEFIQNLTPAQKANTFESKPKWQRACVMLAGPVANFILAIGILAVIFANSVERQFIPEVSEITSSYLLESTLLEPGYILVSINGKEVSNLQQIRLELLSNSGSSSALNLEFLSPDGQRQENINIPLKDFLATAEEQNNPESFLGFGLVMKMQPMVGMIAKDSQARVNGLKVNDLILSANSQTIFSFEDLVLLLQEFQESSIELKVQREGETIFLNIPLGTRINDNGVEEKFIGIQPGMQRSWASALSKGAYETYNLSAKTLTFIGKMVVGDLGTQNLSGPIGIVQMAGDTAKAGFLPFLYLMALLSISLGVMNLLPIPVLDGGQLVMLGVEAVRGSPMPEKMENLFYMSGWVAVGFLMVFAIFNDISKFL</sequence>
<keyword evidence="8 11" id="KW-1133">Transmembrane helix</keyword>
<dbReference type="GO" id="GO:0006508">
    <property type="term" value="P:proteolysis"/>
    <property type="evidence" value="ECO:0007669"/>
    <property type="project" value="UniProtKB-KW"/>
</dbReference>
<keyword evidence="4 13" id="KW-0645">Protease</keyword>
<keyword evidence="5 11" id="KW-0812">Transmembrane</keyword>
<comment type="similarity">
    <text evidence="3 11">Belongs to the peptidase M50B family.</text>
</comment>
<gene>
    <name evidence="13" type="ORF">ABR63_05145</name>
</gene>
<evidence type="ECO:0000256" key="6">
    <source>
        <dbReference type="ARBA" id="ARBA00022801"/>
    </source>
</evidence>
<dbReference type="AlphaFoldDB" id="A0A0R2PP26"/>
<dbReference type="Pfam" id="PF02163">
    <property type="entry name" value="Peptidase_M50"/>
    <property type="match status" value="1"/>
</dbReference>
<feature type="transmembrane region" description="Helical" evidence="11">
    <location>
        <begin position="422"/>
        <end position="440"/>
    </location>
</feature>
<dbReference type="EMBL" id="LIAV01000190">
    <property type="protein sequence ID" value="KRO39849.1"/>
    <property type="molecule type" value="Genomic_DNA"/>
</dbReference>
<evidence type="ECO:0000256" key="2">
    <source>
        <dbReference type="ARBA" id="ARBA00004141"/>
    </source>
</evidence>
<proteinExistence type="inferred from homology"/>
<feature type="domain" description="PDZ" evidence="12">
    <location>
        <begin position="218"/>
        <end position="286"/>
    </location>
</feature>
<dbReference type="GO" id="GO:0016020">
    <property type="term" value="C:membrane"/>
    <property type="evidence" value="ECO:0007669"/>
    <property type="project" value="UniProtKB-SubCell"/>
</dbReference>
<dbReference type="PANTHER" id="PTHR42837:SF2">
    <property type="entry name" value="MEMBRANE METALLOPROTEASE ARASP2, CHLOROPLASTIC-RELATED"/>
    <property type="match status" value="1"/>
</dbReference>
<keyword evidence="6 11" id="KW-0378">Hydrolase</keyword>
<dbReference type="InterPro" id="IPR008915">
    <property type="entry name" value="Peptidase_M50"/>
</dbReference>
<keyword evidence="11" id="KW-0479">Metal-binding</keyword>
<dbReference type="Gene3D" id="2.30.42.10">
    <property type="match status" value="2"/>
</dbReference>
<dbReference type="InterPro" id="IPR036034">
    <property type="entry name" value="PDZ_sf"/>
</dbReference>
<dbReference type="SUPFAM" id="SSF50156">
    <property type="entry name" value="PDZ domain-like"/>
    <property type="match status" value="2"/>
</dbReference>
<name>A0A0R2PP26_9GAMM</name>
<evidence type="ECO:0000256" key="5">
    <source>
        <dbReference type="ARBA" id="ARBA00022692"/>
    </source>
</evidence>
<evidence type="ECO:0000256" key="11">
    <source>
        <dbReference type="RuleBase" id="RU362031"/>
    </source>
</evidence>
<comment type="cofactor">
    <cofactor evidence="1 11">
        <name>Zn(2+)</name>
        <dbReference type="ChEBI" id="CHEBI:29105"/>
    </cofactor>
</comment>
<evidence type="ECO:0000256" key="7">
    <source>
        <dbReference type="ARBA" id="ARBA00022833"/>
    </source>
</evidence>
<feature type="transmembrane region" description="Helical" evidence="11">
    <location>
        <begin position="372"/>
        <end position="394"/>
    </location>
</feature>
<evidence type="ECO:0000313" key="14">
    <source>
        <dbReference type="Proteomes" id="UP000050874"/>
    </source>
</evidence>
<evidence type="ECO:0000256" key="8">
    <source>
        <dbReference type="ARBA" id="ARBA00022989"/>
    </source>
</evidence>
<dbReference type="EC" id="3.4.24.-" evidence="11"/>
<keyword evidence="9 11" id="KW-0482">Metalloprotease</keyword>
<evidence type="ECO:0000256" key="9">
    <source>
        <dbReference type="ARBA" id="ARBA00023049"/>
    </source>
</evidence>
<evidence type="ECO:0000256" key="4">
    <source>
        <dbReference type="ARBA" id="ARBA00022670"/>
    </source>
</evidence>
<protein>
    <recommendedName>
        <fullName evidence="11">Zinc metalloprotease</fullName>
        <ecNumber evidence="11">3.4.24.-</ecNumber>
    </recommendedName>
</protein>
<dbReference type="CDD" id="cd06163">
    <property type="entry name" value="S2P-M50_PDZ_RseP-like"/>
    <property type="match status" value="1"/>
</dbReference>
<dbReference type="Proteomes" id="UP000050874">
    <property type="component" value="Unassembled WGS sequence"/>
</dbReference>
<comment type="subcellular location">
    <subcellularLocation>
        <location evidence="2">Membrane</location>
        <topology evidence="2">Multi-pass membrane protein</topology>
    </subcellularLocation>
</comment>
<comment type="caution">
    <text evidence="13">The sequence shown here is derived from an EMBL/GenBank/DDBJ whole genome shotgun (WGS) entry which is preliminary data.</text>
</comment>
<evidence type="ECO:0000256" key="1">
    <source>
        <dbReference type="ARBA" id="ARBA00001947"/>
    </source>
</evidence>
<keyword evidence="7 11" id="KW-0862">Zinc</keyword>
<accession>A0A0R2PP26</accession>